<dbReference type="Proteomes" id="UP000265120">
    <property type="component" value="Chromosome 12"/>
</dbReference>
<evidence type="ECO:0000256" key="13">
    <source>
        <dbReference type="ARBA" id="ARBA00044975"/>
    </source>
</evidence>
<organism evidence="16 17">
    <name type="scientific">Cynoglossus semilaevis</name>
    <name type="common">Tongue sole</name>
    <dbReference type="NCBI Taxonomy" id="244447"/>
    <lineage>
        <taxon>Eukaryota</taxon>
        <taxon>Metazoa</taxon>
        <taxon>Chordata</taxon>
        <taxon>Craniata</taxon>
        <taxon>Vertebrata</taxon>
        <taxon>Euteleostomi</taxon>
        <taxon>Actinopterygii</taxon>
        <taxon>Neopterygii</taxon>
        <taxon>Teleostei</taxon>
        <taxon>Neoteleostei</taxon>
        <taxon>Acanthomorphata</taxon>
        <taxon>Carangaria</taxon>
        <taxon>Pleuronectiformes</taxon>
        <taxon>Pleuronectoidei</taxon>
        <taxon>Cynoglossidae</taxon>
        <taxon>Cynoglossinae</taxon>
        <taxon>Cynoglossus</taxon>
    </lineage>
</organism>
<dbReference type="STRING" id="244447.ENSCSEP00000001349"/>
<evidence type="ECO:0000256" key="8">
    <source>
        <dbReference type="ARBA" id="ARBA00022723"/>
    </source>
</evidence>
<keyword evidence="8" id="KW-0479">Metal-binding</keyword>
<evidence type="ECO:0000256" key="12">
    <source>
        <dbReference type="ARBA" id="ARBA00023242"/>
    </source>
</evidence>
<dbReference type="GO" id="GO:0046872">
    <property type="term" value="F:metal ion binding"/>
    <property type="evidence" value="ECO:0007669"/>
    <property type="project" value="UniProtKB-KW"/>
</dbReference>
<evidence type="ECO:0000256" key="9">
    <source>
        <dbReference type="ARBA" id="ARBA00022763"/>
    </source>
</evidence>
<dbReference type="InterPro" id="IPR043128">
    <property type="entry name" value="Rev_trsase/Diguanyl_cyclase"/>
</dbReference>
<evidence type="ECO:0000256" key="7">
    <source>
        <dbReference type="ARBA" id="ARBA00022695"/>
    </source>
</evidence>
<keyword evidence="6" id="KW-0808">Transferase</keyword>
<evidence type="ECO:0000256" key="11">
    <source>
        <dbReference type="ARBA" id="ARBA00023204"/>
    </source>
</evidence>
<dbReference type="Pfam" id="PF00817">
    <property type="entry name" value="IMS"/>
    <property type="match status" value="1"/>
</dbReference>
<dbReference type="GO" id="GO:0005634">
    <property type="term" value="C:nucleus"/>
    <property type="evidence" value="ECO:0007669"/>
    <property type="project" value="UniProtKB-SubCell"/>
</dbReference>
<comment type="catalytic activity">
    <reaction evidence="14">
        <text>DNA(n) + a 2'-deoxyribonucleoside 5'-triphosphate = DNA(n+1) + diphosphate</text>
        <dbReference type="Rhea" id="RHEA:22508"/>
        <dbReference type="Rhea" id="RHEA-COMP:17339"/>
        <dbReference type="Rhea" id="RHEA-COMP:17340"/>
        <dbReference type="ChEBI" id="CHEBI:33019"/>
        <dbReference type="ChEBI" id="CHEBI:61560"/>
        <dbReference type="ChEBI" id="CHEBI:173112"/>
        <dbReference type="EC" id="2.7.7.7"/>
    </reaction>
</comment>
<accession>A0A3P8UHN7</accession>
<evidence type="ECO:0000256" key="14">
    <source>
        <dbReference type="ARBA" id="ARBA00049244"/>
    </source>
</evidence>
<dbReference type="FunFam" id="3.30.70.270:FF:000022">
    <property type="entry name" value="DNA polymerase eta"/>
    <property type="match status" value="1"/>
</dbReference>
<evidence type="ECO:0000256" key="2">
    <source>
        <dbReference type="ARBA" id="ARBA00001946"/>
    </source>
</evidence>
<dbReference type="EC" id="2.7.7.7" evidence="5"/>
<dbReference type="GO" id="GO:0006281">
    <property type="term" value="P:DNA repair"/>
    <property type="evidence" value="ECO:0007669"/>
    <property type="project" value="UniProtKB-KW"/>
</dbReference>
<dbReference type="AlphaFoldDB" id="A0A3P8UHN7"/>
<dbReference type="InterPro" id="IPR052230">
    <property type="entry name" value="DNA_polymerase_eta"/>
</dbReference>
<name>A0A3P8UHN7_CYNSE</name>
<dbReference type="GO" id="GO:0009411">
    <property type="term" value="P:response to UV"/>
    <property type="evidence" value="ECO:0007669"/>
    <property type="project" value="UniProtKB-ARBA"/>
</dbReference>
<dbReference type="FunFam" id="3.40.1170.60:FF:000003">
    <property type="entry name" value="DNA polymerase eta"/>
    <property type="match status" value="1"/>
</dbReference>
<reference evidence="16" key="3">
    <citation type="submission" date="2025-09" db="UniProtKB">
        <authorList>
            <consortium name="Ensembl"/>
        </authorList>
    </citation>
    <scope>IDENTIFICATION</scope>
</reference>
<dbReference type="InterPro" id="IPR001126">
    <property type="entry name" value="UmuC"/>
</dbReference>
<keyword evidence="10" id="KW-0460">Magnesium</keyword>
<dbReference type="InParanoid" id="A0A3P8UHN7"/>
<evidence type="ECO:0000256" key="4">
    <source>
        <dbReference type="ARBA" id="ARBA00010945"/>
    </source>
</evidence>
<evidence type="ECO:0000256" key="1">
    <source>
        <dbReference type="ARBA" id="ARBA00001936"/>
    </source>
</evidence>
<dbReference type="PANTHER" id="PTHR45873:SF1">
    <property type="entry name" value="DNA POLYMERASE ETA"/>
    <property type="match status" value="1"/>
</dbReference>
<feature type="domain" description="UmuC" evidence="15">
    <location>
        <begin position="9"/>
        <end position="258"/>
    </location>
</feature>
<dbReference type="InterPro" id="IPR043502">
    <property type="entry name" value="DNA/RNA_pol_sf"/>
</dbReference>
<comment type="subcellular location">
    <subcellularLocation>
        <location evidence="3">Nucleus</location>
    </subcellularLocation>
</comment>
<dbReference type="GO" id="GO:0003887">
    <property type="term" value="F:DNA-directed DNA polymerase activity"/>
    <property type="evidence" value="ECO:0007669"/>
    <property type="project" value="UniProtKB-EC"/>
</dbReference>
<dbReference type="PROSITE" id="PS50173">
    <property type="entry name" value="UMUC"/>
    <property type="match status" value="1"/>
</dbReference>
<dbReference type="Gene3D" id="1.10.150.20">
    <property type="entry name" value="5' to 3' exonuclease, C-terminal subdomain"/>
    <property type="match status" value="1"/>
</dbReference>
<comment type="cofactor">
    <cofactor evidence="2">
        <name>Mg(2+)</name>
        <dbReference type="ChEBI" id="CHEBI:18420"/>
    </cofactor>
</comment>
<keyword evidence="7" id="KW-0548">Nucleotidyltransferase</keyword>
<dbReference type="GO" id="GO:0005657">
    <property type="term" value="C:replication fork"/>
    <property type="evidence" value="ECO:0007669"/>
    <property type="project" value="TreeGrafter"/>
</dbReference>
<keyword evidence="11" id="KW-0234">DNA repair</keyword>
<dbReference type="GO" id="GO:0042276">
    <property type="term" value="P:error-prone translesion synthesis"/>
    <property type="evidence" value="ECO:0007669"/>
    <property type="project" value="TreeGrafter"/>
</dbReference>
<evidence type="ECO:0000256" key="10">
    <source>
        <dbReference type="ARBA" id="ARBA00022842"/>
    </source>
</evidence>
<dbReference type="SUPFAM" id="SSF56672">
    <property type="entry name" value="DNA/RNA polymerases"/>
    <property type="match status" value="1"/>
</dbReference>
<dbReference type="PANTHER" id="PTHR45873">
    <property type="entry name" value="DNA POLYMERASE ETA"/>
    <property type="match status" value="1"/>
</dbReference>
<evidence type="ECO:0000313" key="17">
    <source>
        <dbReference type="Proteomes" id="UP000265120"/>
    </source>
</evidence>
<comment type="cofactor">
    <cofactor evidence="1">
        <name>Mn(2+)</name>
        <dbReference type="ChEBI" id="CHEBI:29035"/>
    </cofactor>
</comment>
<keyword evidence="17" id="KW-1185">Reference proteome</keyword>
<reference evidence="16 17" key="1">
    <citation type="journal article" date="2014" name="Nat. Genet.">
        <title>Whole-genome sequence of a flatfish provides insights into ZW sex chromosome evolution and adaptation to a benthic lifestyle.</title>
        <authorList>
            <person name="Chen S."/>
            <person name="Zhang G."/>
            <person name="Shao C."/>
            <person name="Huang Q."/>
            <person name="Liu G."/>
            <person name="Zhang P."/>
            <person name="Song W."/>
            <person name="An N."/>
            <person name="Chalopin D."/>
            <person name="Volff J.N."/>
            <person name="Hong Y."/>
            <person name="Li Q."/>
            <person name="Sha Z."/>
            <person name="Zhou H."/>
            <person name="Xie M."/>
            <person name="Yu Q."/>
            <person name="Liu Y."/>
            <person name="Xiang H."/>
            <person name="Wang N."/>
            <person name="Wu K."/>
            <person name="Yang C."/>
            <person name="Zhou Q."/>
            <person name="Liao X."/>
            <person name="Yang L."/>
            <person name="Hu Q."/>
            <person name="Zhang J."/>
            <person name="Meng L."/>
            <person name="Jin L."/>
            <person name="Tian Y."/>
            <person name="Lian J."/>
            <person name="Yang J."/>
            <person name="Miao G."/>
            <person name="Liu S."/>
            <person name="Liang Z."/>
            <person name="Yan F."/>
            <person name="Li Y."/>
            <person name="Sun B."/>
            <person name="Zhang H."/>
            <person name="Zhang J."/>
            <person name="Zhu Y."/>
            <person name="Du M."/>
            <person name="Zhao Y."/>
            <person name="Schartl M."/>
            <person name="Tang Q."/>
            <person name="Wang J."/>
        </authorList>
    </citation>
    <scope>NUCLEOTIDE SEQUENCE</scope>
</reference>
<protein>
    <recommendedName>
        <fullName evidence="13">DNA polymerase eta</fullName>
        <ecNumber evidence="5">2.7.7.7</ecNumber>
    </recommendedName>
</protein>
<comment type="similarity">
    <text evidence="4">Belongs to the DNA polymerase type-Y family.</text>
</comment>
<evidence type="ECO:0000256" key="3">
    <source>
        <dbReference type="ARBA" id="ARBA00004123"/>
    </source>
</evidence>
<evidence type="ECO:0000256" key="6">
    <source>
        <dbReference type="ARBA" id="ARBA00022679"/>
    </source>
</evidence>
<evidence type="ECO:0000313" key="16">
    <source>
        <dbReference type="Ensembl" id="ENSCSEP00000001349.1"/>
    </source>
</evidence>
<evidence type="ECO:0000256" key="5">
    <source>
        <dbReference type="ARBA" id="ARBA00012417"/>
    </source>
</evidence>
<dbReference type="Gene3D" id="3.30.70.270">
    <property type="match status" value="1"/>
</dbReference>
<dbReference type="Ensembl" id="ENSCSET00000001379.1">
    <property type="protein sequence ID" value="ENSCSEP00000001349.1"/>
    <property type="gene ID" value="ENSCSEG00000000930.1"/>
</dbReference>
<dbReference type="GO" id="GO:0035861">
    <property type="term" value="C:site of double-strand break"/>
    <property type="evidence" value="ECO:0007669"/>
    <property type="project" value="TreeGrafter"/>
</dbReference>
<evidence type="ECO:0000259" key="15">
    <source>
        <dbReference type="PROSITE" id="PS50173"/>
    </source>
</evidence>
<dbReference type="Gene3D" id="3.40.1170.60">
    <property type="match status" value="1"/>
</dbReference>
<dbReference type="OMA" id="WFTRSDA"/>
<dbReference type="Pfam" id="PF21704">
    <property type="entry name" value="POLH-Rev1_HhH"/>
    <property type="match status" value="1"/>
</dbReference>
<proteinExistence type="inferred from homology"/>
<keyword evidence="9" id="KW-0227">DNA damage</keyword>
<keyword evidence="12" id="KW-0539">Nucleus</keyword>
<dbReference type="GeneTree" id="ENSGT00940000157048"/>
<sequence length="294" mass="32430">MDYGKERVVALVDMDCFYVQVEQRLNPELKNKPCVVAQYKTWKGGGIIAVSYEARAHGVGRNMWVDDAKTLCPDLQVARVRESHGKADLTHYRDASVEVIHVMSRFAVIERASIDEAYMDLTSAVQQRLKTMAGGQIDPKLLKTTYIQGYPRSSTELETSEHRSRGLQEWLTSLPHNSSGDKISPDLQLTVGALIVEEMRAAVEKDTSFRCSAGISHNKVLAKLACGLNKPNRQTVLPLDSVPELFSSLPISKIRNLGGKLGASITEALGVENMGDLTQFSKAVLEQHFGDKTG</sequence>
<reference evidence="16" key="2">
    <citation type="submission" date="2025-08" db="UniProtKB">
        <authorList>
            <consortium name="Ensembl"/>
        </authorList>
    </citation>
    <scope>IDENTIFICATION</scope>
</reference>
<dbReference type="FunFam" id="1.10.150.20:FF:000014">
    <property type="entry name" value="Polymerase (DNA directed), eta"/>
    <property type="match status" value="1"/>
</dbReference>